<dbReference type="EMBL" id="JAFMPT010000001">
    <property type="protein sequence ID" value="MCC1482996.1"/>
    <property type="molecule type" value="Genomic_DNA"/>
</dbReference>
<sequence length="1384" mass="145067">MRTKPLIGSVVKTTFYILVLLWTSYSAYAQCPTINDPAPSVCDAAGFTFSDLNTFANDAGNGIRWYSTATGGAPFNDNELVSEGTYFAGDDSGTCGTRESLTVDFVVDASGQNLDAVYCSNENPTIQLYIDQTLSPVIPSGGSVEVYTDFALTNLANGTDIIPIGGSNFFIVFVNGGCRSQIEIGTTATFQAPDDPTPTDPQMFCAANNPTIADLDPGTTDAFVWFDNIDSSGDPIQPPLPTTSLLVDGNTYYVQAVDVFCDSNPIPVTVIIDTPTEPGTSANLDFCFDSLPSTDFNLFDELSGMPVTTGTWSGPLTTTNGHLGTVNISTLTTPDTYVFTYTVPTNGTCPEGTSTVTITVFDNFTSGTPSADNPASFCESGLPSAFDLFTLLEGEDAGGQWTEGTLSTDPIVGSTIDFTGFIPGTYNYTYTQNLLPNPCPEESTTVQVIVLPDPNAGLAVNATFCENDLAANSPFNLFDTLDGSQDNNNGTWTDANGDTVTDPTNLDITVFPVGTTQFTYTIDNGACSDMETVSITVEPAPESGTVNSSPEFCEGEGSATFDLFDLLDGEDQAGTWFIGNDNTGTTTSNIIDLSVLPPNTYTYTYDVDAIGSCDDSLVTVTITINPLPNTGTASPATFCENDVAANSPLDLFGQLTGNDAGGTWTDDDATGALSGSDVDLIILPIGVYNFTYSITSPEGCSNSSTVVISILEAPESGTVNAPAVFCAAEIIAGQTFDLFDLLDGEDQSGVWTDDDASGALSGNTVTLDALPTGTFNFTYDVNAIGTCDDVLVTVSITINDTTTPTGAITQTFCDSATVADLIATGTTIQWYEEPTGGSPLDPSTDLIDGETYYATQTDDITGCESSIRLEVTVTISTTPISGNPITPGLLECNDNNSIDLNLGLDGTQDSGGVWQDDDSTGRVTGNIFDASGIAPGTYQFTYFIAANAPCIDASTTITVTIEQALNPGSDASTNICADNGTIDLFPLLGGADLGGVWSPALTSGTGVFDPTIDAAGTYTYELTNACGTFSSDVVVTITQPANAGGDNTGSVCVIDGAFDLTTVLTGTPDSNGTWSPLLASGSNIFDPAIDVSGTYTYTVLATSPCSTDASAEITITVQDTVEPTVVNATPSFCAIDNPTVADLNSSLSFTGTINWYTDDTLATLLDEADALIDGEDYFATQTLAGGCESSLSVMLIVTISDSPPPTLINIDEEYCINDSPTINDLSLNIVENNSAAFEVIWYDAATGGNVVSGSTLLSNGNTYYAALIDVVTGCEGSLRLAVTPDLTSCGDIIIPDGFSPNGDGVNDTFDIDNLEILYPNFEMEIFNRNGNTVYRGNASSPRFDGRSTESSLGSQVLPVGVYFYVFTFNDGENRPIQGRLYLSR</sequence>
<keyword evidence="1" id="KW-0732">Signal</keyword>
<dbReference type="InterPro" id="IPR026341">
    <property type="entry name" value="T9SS_type_B"/>
</dbReference>
<reference evidence="3" key="2">
    <citation type="submission" date="2021-10" db="EMBL/GenBank/DDBJ databases">
        <title>Genome of Winogradskyella sp. E313.</title>
        <authorList>
            <person name="Zhou Y."/>
        </authorList>
    </citation>
    <scope>NUCLEOTIDE SEQUENCE</scope>
    <source>
        <strain evidence="3">E313</strain>
    </source>
</reference>
<dbReference type="Pfam" id="PF19081">
    <property type="entry name" value="Ig_7"/>
    <property type="match status" value="1"/>
</dbReference>
<feature type="chain" id="PRO_5046819188" evidence="1">
    <location>
        <begin position="30"/>
        <end position="1384"/>
    </location>
</feature>
<keyword evidence="4" id="KW-1185">Reference proteome</keyword>
<proteinExistence type="predicted"/>
<dbReference type="InterPro" id="IPR044023">
    <property type="entry name" value="Ig_7"/>
</dbReference>
<dbReference type="Proteomes" id="UP000778797">
    <property type="component" value="Unassembled WGS sequence"/>
</dbReference>
<evidence type="ECO:0000259" key="2">
    <source>
        <dbReference type="Pfam" id="PF19081"/>
    </source>
</evidence>
<accession>A0ABS8EJ64</accession>
<dbReference type="Pfam" id="PF13585">
    <property type="entry name" value="CHU_C"/>
    <property type="match status" value="1"/>
</dbReference>
<gene>
    <name evidence="3" type="ORF">J1C55_00205</name>
</gene>
<organism evidence="3 4">
    <name type="scientific">Winogradskyella immobilis</name>
    <dbReference type="NCBI Taxonomy" id="2816852"/>
    <lineage>
        <taxon>Bacteria</taxon>
        <taxon>Pseudomonadati</taxon>
        <taxon>Bacteroidota</taxon>
        <taxon>Flavobacteriia</taxon>
        <taxon>Flavobacteriales</taxon>
        <taxon>Flavobacteriaceae</taxon>
        <taxon>Winogradskyella</taxon>
    </lineage>
</organism>
<comment type="caution">
    <text evidence="3">The sequence shown here is derived from an EMBL/GenBank/DDBJ whole genome shotgun (WGS) entry which is preliminary data.</text>
</comment>
<name>A0ABS8EJ64_9FLAO</name>
<dbReference type="NCBIfam" id="TIGR04131">
    <property type="entry name" value="Bac_Flav_CTERM"/>
    <property type="match status" value="1"/>
</dbReference>
<protein>
    <submittedName>
        <fullName evidence="3">Gliding motility-associated C-terminal domain-containing protein</fullName>
    </submittedName>
</protein>
<reference evidence="3" key="1">
    <citation type="submission" date="2021-03" db="EMBL/GenBank/DDBJ databases">
        <authorList>
            <person name="Ping X."/>
        </authorList>
    </citation>
    <scope>NUCLEOTIDE SEQUENCE</scope>
    <source>
        <strain evidence="3">E313</strain>
    </source>
</reference>
<evidence type="ECO:0000313" key="4">
    <source>
        <dbReference type="Proteomes" id="UP000778797"/>
    </source>
</evidence>
<evidence type="ECO:0000256" key="1">
    <source>
        <dbReference type="SAM" id="SignalP"/>
    </source>
</evidence>
<feature type="domain" description="Ig-like" evidence="2">
    <location>
        <begin position="803"/>
        <end position="875"/>
    </location>
</feature>
<feature type="signal peptide" evidence="1">
    <location>
        <begin position="1"/>
        <end position="29"/>
    </location>
</feature>
<dbReference type="RefSeq" id="WP_227475413.1">
    <property type="nucleotide sequence ID" value="NZ_JAFMPT010000001.1"/>
</dbReference>
<evidence type="ECO:0000313" key="3">
    <source>
        <dbReference type="EMBL" id="MCC1482996.1"/>
    </source>
</evidence>